<reference evidence="1" key="1">
    <citation type="submission" date="2013-05" db="EMBL/GenBank/DDBJ databases">
        <authorList>
            <person name="Harkins D.M."/>
            <person name="Durkin A.S."/>
            <person name="Brinkac L.M."/>
            <person name="Haft D.H."/>
            <person name="Selengut J.D."/>
            <person name="Sanka R."/>
            <person name="DePew J."/>
            <person name="Purushe J."/>
            <person name="Hartskeerl R.A."/>
            <person name="Ahmed A."/>
            <person name="van der Linden H."/>
            <person name="Goris M.G.A."/>
            <person name="Vinetz J.M."/>
            <person name="Sutton G.G."/>
            <person name="Nierman W.C."/>
            <person name="Fouts D.E."/>
        </authorList>
    </citation>
    <scope>NUCLEOTIDE SEQUENCE [LARGE SCALE GENOMIC DNA]</scope>
    <source>
        <strain evidence="1">L 60</strain>
    </source>
</reference>
<protein>
    <submittedName>
        <fullName evidence="1">Uncharacterized protein</fullName>
    </submittedName>
</protein>
<dbReference type="Proteomes" id="UP000018747">
    <property type="component" value="Unassembled WGS sequence"/>
</dbReference>
<accession>V6I8D3</accession>
<name>V6I8D3_9LEPT</name>
<comment type="caution">
    <text evidence="1">The sequence shown here is derived from an EMBL/GenBank/DDBJ whole genome shotgun (WGS) entry which is preliminary data.</text>
</comment>
<gene>
    <name evidence="1" type="ORF">LEP1GSC062_4565</name>
</gene>
<organism evidence="1 2">
    <name type="scientific">Leptospira alexanderi serovar Manhao 3 str. L 60</name>
    <dbReference type="NCBI Taxonomy" id="1049759"/>
    <lineage>
        <taxon>Bacteria</taxon>
        <taxon>Pseudomonadati</taxon>
        <taxon>Spirochaetota</taxon>
        <taxon>Spirochaetia</taxon>
        <taxon>Leptospirales</taxon>
        <taxon>Leptospiraceae</taxon>
        <taxon>Leptospira</taxon>
    </lineage>
</organism>
<sequence>MPEYYFFSGRDFLERKECIFVRRLKFAYRKDQKKSIRYLLLVSRNIRNHSKNDSVNTDLHGMEDLVT</sequence>
<proteinExistence type="predicted"/>
<keyword evidence="2" id="KW-1185">Reference proteome</keyword>
<evidence type="ECO:0000313" key="2">
    <source>
        <dbReference type="Proteomes" id="UP000018747"/>
    </source>
</evidence>
<dbReference type="AlphaFoldDB" id="V6I8D3"/>
<dbReference type="EMBL" id="AHMT02000020">
    <property type="protein sequence ID" value="EQA63289.1"/>
    <property type="molecule type" value="Genomic_DNA"/>
</dbReference>
<evidence type="ECO:0000313" key="1">
    <source>
        <dbReference type="EMBL" id="EQA63289.1"/>
    </source>
</evidence>